<dbReference type="RefSeq" id="WP_110443375.1">
    <property type="nucleotide sequence ID" value="NZ_CAMKYU010000019.1"/>
</dbReference>
<dbReference type="AlphaFoldDB" id="A0A318MRV7"/>
<evidence type="ECO:0000313" key="2">
    <source>
        <dbReference type="Proteomes" id="UP000247838"/>
    </source>
</evidence>
<protein>
    <recommendedName>
        <fullName evidence="3">Lipocalin-like domain-containing protein</fullName>
    </recommendedName>
</protein>
<dbReference type="EMBL" id="QGLM01000011">
    <property type="protein sequence ID" value="PXY95535.1"/>
    <property type="molecule type" value="Genomic_DNA"/>
</dbReference>
<dbReference type="Proteomes" id="UP000247838">
    <property type="component" value="Unassembled WGS sequence"/>
</dbReference>
<gene>
    <name evidence="1" type="ORF">DKK76_04830</name>
</gene>
<organism evidence="1 2">
    <name type="scientific">Frischella perrara</name>
    <dbReference type="NCBI Taxonomy" id="1267021"/>
    <lineage>
        <taxon>Bacteria</taxon>
        <taxon>Pseudomonadati</taxon>
        <taxon>Pseudomonadota</taxon>
        <taxon>Gammaproteobacteria</taxon>
        <taxon>Orbales</taxon>
        <taxon>Orbaceae</taxon>
        <taxon>Frischella</taxon>
    </lineage>
</organism>
<sequence>MKRIVVVGLACLVVTGCGEKEITKKMLVGDWKCTVSRQEAKWENGAFQDFDDPIIKKELITFKMYEEILLMGKSNDSESHWHTIPIPSMKSLSMTKDFKSYVNYKMEYISDNEFKEEGISEFITYPSTTEKRVIIHRKNKYEKTCIKIKN</sequence>
<accession>A0A318MRV7</accession>
<evidence type="ECO:0008006" key="3">
    <source>
        <dbReference type="Google" id="ProtNLM"/>
    </source>
</evidence>
<reference evidence="1 2" key="1">
    <citation type="submission" date="2018-05" db="EMBL/GenBank/DDBJ databases">
        <title>Reference genomes for bee gut microbiota database.</title>
        <authorList>
            <person name="Ellegaard K.M."/>
        </authorList>
    </citation>
    <scope>NUCLEOTIDE SEQUENCE [LARGE SCALE GENOMIC DNA]</scope>
    <source>
        <strain evidence="1 2">ESL0167</strain>
    </source>
</reference>
<dbReference type="PROSITE" id="PS51257">
    <property type="entry name" value="PROKAR_LIPOPROTEIN"/>
    <property type="match status" value="1"/>
</dbReference>
<proteinExistence type="predicted"/>
<name>A0A318MRV7_FRIPE</name>
<evidence type="ECO:0000313" key="1">
    <source>
        <dbReference type="EMBL" id="PXY95535.1"/>
    </source>
</evidence>
<comment type="caution">
    <text evidence="1">The sequence shown here is derived from an EMBL/GenBank/DDBJ whole genome shotgun (WGS) entry which is preliminary data.</text>
</comment>